<sequence>MPPVATASTTNELLTFLSSSDCLPPLLERLDDFLTRATAQQIQVDPLLSASNDSSRGEALDTADVAAVELLVRRLLYAAPAVLAMAVDCGLLHVSRLLPLCQLLRVSNARAVAALLDALVENVAAFSTLLTQVQQLYCQQLTDVYDCTVQLSVQKQDQDVTQLSRRCYELSLSLNGMTTATSVTKLLLLLHNSNDNNHKDGPIELLLHNESLLYGLVRCYEVVVPTLHRQLGLVLDDGKTTQPHLLMIAKIRQTLLQVLGRCVDVMLDETTSIDAEKLLAGLHALSDGCVDEVGNAEHGSFVSDLWHLCGYKEKVAACFQRCEFDLEHYAYLGMVMDGLPRRRILPAMLVNDLAAESKRRPTAVIDSKDCKPSGISGIGKATSPGVSLSDTTDAVLVSMIHQVQDFFPDLGEGYVELCLLSANVQVETVVDFLLERNPPPMLLGVSQDLKRTDPEFARLKAQITGKAAPEVEADHSTMLHPSQVWVGKKTMEKTYDPQSVKKDGQLYEKMKELVMTYEDEDDSDGDVDRVDNAVGGLDEYDDDYNDEFDDFVRFTIRDAGSADDQDTIREQNRKIRAKEEKDAFWEGMKNRNRESSQVSADDRQRDDDGGQEKDLGEQKVSGTSSGSAQVSSDSKHRTARRKGSQPSGESRPSEALTPQQIQRQRARKDKNKAKVANHNRKDRAMKKAG</sequence>
<dbReference type="PANTHER" id="PTHR21494:SF0">
    <property type="entry name" value="ACTIVATING SIGNAL COINTEGRATOR 1 COMPLEX SUBUNIT 2"/>
    <property type="match status" value="1"/>
</dbReference>
<feature type="compositionally biased region" description="Basic and acidic residues" evidence="1">
    <location>
        <begin position="566"/>
        <end position="617"/>
    </location>
</feature>
<feature type="region of interest" description="Disordered" evidence="1">
    <location>
        <begin position="518"/>
        <end position="542"/>
    </location>
</feature>
<name>A0AAV0UQF0_HYABA</name>
<dbReference type="PROSITE" id="PS51140">
    <property type="entry name" value="CUE"/>
    <property type="match status" value="1"/>
</dbReference>
<dbReference type="SUPFAM" id="SSF46934">
    <property type="entry name" value="UBA-like"/>
    <property type="match status" value="1"/>
</dbReference>
<reference evidence="3" key="1">
    <citation type="submission" date="2022-12" db="EMBL/GenBank/DDBJ databases">
        <authorList>
            <person name="Webb A."/>
        </authorList>
    </citation>
    <scope>NUCLEOTIDE SEQUENCE</scope>
    <source>
        <strain evidence="3">Hp1</strain>
    </source>
</reference>
<dbReference type="GO" id="GO:0043130">
    <property type="term" value="F:ubiquitin binding"/>
    <property type="evidence" value="ECO:0007669"/>
    <property type="project" value="InterPro"/>
</dbReference>
<accession>A0AAV0UQF0</accession>
<feature type="region of interest" description="Disordered" evidence="1">
    <location>
        <begin position="562"/>
        <end position="689"/>
    </location>
</feature>
<dbReference type="AlphaFoldDB" id="A0AAV0UQF0"/>
<dbReference type="Pfam" id="PF02845">
    <property type="entry name" value="CUE"/>
    <property type="match status" value="1"/>
</dbReference>
<dbReference type="InterPro" id="IPR003892">
    <property type="entry name" value="CUE"/>
</dbReference>
<gene>
    <name evidence="3" type="ORF">HBR001_LOCUS7731</name>
</gene>
<evidence type="ECO:0000313" key="3">
    <source>
        <dbReference type="EMBL" id="CAI5739172.1"/>
    </source>
</evidence>
<keyword evidence="4" id="KW-1185">Reference proteome</keyword>
<dbReference type="InterPro" id="IPR052586">
    <property type="entry name" value="ASCC2"/>
</dbReference>
<evidence type="ECO:0000259" key="2">
    <source>
        <dbReference type="PROSITE" id="PS51140"/>
    </source>
</evidence>
<evidence type="ECO:0000313" key="4">
    <source>
        <dbReference type="Proteomes" id="UP001162031"/>
    </source>
</evidence>
<proteinExistence type="predicted"/>
<dbReference type="EMBL" id="CANTFL010001411">
    <property type="protein sequence ID" value="CAI5739172.1"/>
    <property type="molecule type" value="Genomic_DNA"/>
</dbReference>
<dbReference type="SMART" id="SM00546">
    <property type="entry name" value="CUE"/>
    <property type="match status" value="1"/>
</dbReference>
<protein>
    <recommendedName>
        <fullName evidence="2">CUE domain-containing protein</fullName>
    </recommendedName>
</protein>
<feature type="compositionally biased region" description="Basic residues" evidence="1">
    <location>
        <begin position="664"/>
        <end position="689"/>
    </location>
</feature>
<feature type="compositionally biased region" description="Polar residues" evidence="1">
    <location>
        <begin position="644"/>
        <end position="663"/>
    </location>
</feature>
<organism evidence="3 4">
    <name type="scientific">Hyaloperonospora brassicae</name>
    <name type="common">Brassica downy mildew</name>
    <name type="synonym">Peronospora brassicae</name>
    <dbReference type="NCBI Taxonomy" id="162125"/>
    <lineage>
        <taxon>Eukaryota</taxon>
        <taxon>Sar</taxon>
        <taxon>Stramenopiles</taxon>
        <taxon>Oomycota</taxon>
        <taxon>Peronosporomycetes</taxon>
        <taxon>Peronosporales</taxon>
        <taxon>Peronosporaceae</taxon>
        <taxon>Hyaloperonospora</taxon>
    </lineage>
</organism>
<dbReference type="Gene3D" id="1.10.8.10">
    <property type="entry name" value="DNA helicase RuvA subunit, C-terminal domain"/>
    <property type="match status" value="1"/>
</dbReference>
<dbReference type="InterPro" id="IPR009060">
    <property type="entry name" value="UBA-like_sf"/>
</dbReference>
<comment type="caution">
    <text evidence="3">The sequence shown here is derived from an EMBL/GenBank/DDBJ whole genome shotgun (WGS) entry which is preliminary data.</text>
</comment>
<evidence type="ECO:0000256" key="1">
    <source>
        <dbReference type="SAM" id="MobiDB-lite"/>
    </source>
</evidence>
<feature type="compositionally biased region" description="Low complexity" evidence="1">
    <location>
        <begin position="620"/>
        <end position="632"/>
    </location>
</feature>
<feature type="domain" description="CUE" evidence="2">
    <location>
        <begin position="395"/>
        <end position="438"/>
    </location>
</feature>
<dbReference type="PANTHER" id="PTHR21494">
    <property type="entry name" value="ACTIVATING SIGNAL COINTEGRATOR 1 COMPLEX SUBUNIT 2 ASC-1 COMPLEX SUBUNIT P100"/>
    <property type="match status" value="1"/>
</dbReference>
<dbReference type="Proteomes" id="UP001162031">
    <property type="component" value="Unassembled WGS sequence"/>
</dbReference>